<dbReference type="Proteomes" id="UP000604001">
    <property type="component" value="Unassembled WGS sequence"/>
</dbReference>
<dbReference type="InterPro" id="IPR052187">
    <property type="entry name" value="MFSD1"/>
</dbReference>
<comment type="caution">
    <text evidence="28">The sequence shown here is derived from an EMBL/GenBank/DDBJ whole genome shotgun (WGS) entry which is preliminary data.</text>
</comment>
<evidence type="ECO:0000256" key="7">
    <source>
        <dbReference type="ARBA" id="ARBA00023136"/>
    </source>
</evidence>
<evidence type="ECO:0000256" key="3">
    <source>
        <dbReference type="ARBA" id="ARBA00008335"/>
    </source>
</evidence>
<dbReference type="Pfam" id="PF07690">
    <property type="entry name" value="MFS_1"/>
    <property type="match status" value="1"/>
</dbReference>
<comment type="catalytic activity">
    <reaction evidence="9">
        <text>L-lysyl-L-alanine(out) = L-lysyl-L-alanine(in)</text>
        <dbReference type="Rhea" id="RHEA:79399"/>
        <dbReference type="ChEBI" id="CHEBI:229954"/>
    </reaction>
</comment>
<sequence length="427" mass="45590">MDESRLRTSVLVWGVGLLVYLLAVFHRSSLAVAGLVASDRFDISASQLATFTMLQLLVYAGMQVPVGLLVDRWGSRSVLVGALLVMTAGQVAFALATTYPFGLAARALVGVGDALTFICVLRLVSSWFPRRRIPLFSQLTGTLGQLGAVISAVPMTWALRDLGWTTAYLVAAALGPVLLVALLLVLRDTPTRKNLRGEPMPLAAVRRSLTASWAEPGTRLGFWMHFSTPFSSNVLGLLWGYPFFVRGEGLSPAEASGLLTVVVVSAMTIGPAFGWLVGAHPWHRSTMVLTIVAAMAAAWAVVLAWPGEAPFGVLLALAVVVGIGGPASMVGFDLGRTSNPPERLASATGLINQGGFIASLVLVVVVGLVLDWRTPAGSDYTADAFRWAMCTQFLLWALGGSQVWRFRRLARRTTTRAQVNATLRAGM</sequence>
<comment type="catalytic activity">
    <reaction evidence="21">
        <text>L-lysyl-glycine(out) = L-lysyl-glycine(in)</text>
        <dbReference type="Rhea" id="RHEA:79407"/>
        <dbReference type="ChEBI" id="CHEBI:191202"/>
    </reaction>
</comment>
<comment type="subunit">
    <text evidence="25">Homodimer. Interacts with lysosomal protein GLMP (via lumenal domain); the interaction starts while both proteins are still in the endoplasmic reticulum and is required for stabilization of MFSD1 in lysosomes but has no direct effect on its targeting to lysosomes or transporter activity.</text>
</comment>
<comment type="catalytic activity">
    <reaction evidence="18">
        <text>L-arginyl-glycine(out) = L-arginyl-glycine(in)</text>
        <dbReference type="Rhea" id="RHEA:79391"/>
        <dbReference type="ChEBI" id="CHEBI:229955"/>
    </reaction>
</comment>
<keyword evidence="4" id="KW-0813">Transport</keyword>
<feature type="transmembrane region" description="Helical" evidence="26">
    <location>
        <begin position="136"/>
        <end position="159"/>
    </location>
</feature>
<dbReference type="EMBL" id="JACMYC010000001">
    <property type="protein sequence ID" value="MBC2958958.1"/>
    <property type="molecule type" value="Genomic_DNA"/>
</dbReference>
<comment type="catalytic activity">
    <reaction evidence="19">
        <text>L-histidyl-L-alpha-amino acid(out) = L-histidyl-L-alpha-amino acid(in)</text>
        <dbReference type="Rhea" id="RHEA:79379"/>
        <dbReference type="ChEBI" id="CHEBI:229964"/>
    </reaction>
</comment>
<comment type="catalytic activity">
    <reaction evidence="11">
        <text>L-alpha-aminoacyl-L-arginine(out) = L-alpha-aminoacyl-L-arginine(in)</text>
        <dbReference type="Rhea" id="RHEA:79367"/>
        <dbReference type="ChEBI" id="CHEBI:229968"/>
    </reaction>
</comment>
<evidence type="ECO:0000256" key="1">
    <source>
        <dbReference type="ARBA" id="ARBA00004155"/>
    </source>
</evidence>
<evidence type="ECO:0000259" key="27">
    <source>
        <dbReference type="PROSITE" id="PS50850"/>
    </source>
</evidence>
<evidence type="ECO:0000256" key="16">
    <source>
        <dbReference type="ARBA" id="ARBA00044899"/>
    </source>
</evidence>
<evidence type="ECO:0000256" key="6">
    <source>
        <dbReference type="ARBA" id="ARBA00022989"/>
    </source>
</evidence>
<comment type="catalytic activity">
    <reaction evidence="17">
        <text>L-lysyl-L-lysine(out) = L-lysyl-L-lysine(in)</text>
        <dbReference type="Rhea" id="RHEA:79403"/>
        <dbReference type="ChEBI" id="CHEBI:229956"/>
    </reaction>
</comment>
<comment type="catalytic activity">
    <reaction evidence="15">
        <text>L-aspartyl-L-lysine(out) = L-aspartyl-L-lysine(in)</text>
        <dbReference type="Rhea" id="RHEA:79411"/>
        <dbReference type="ChEBI" id="CHEBI:229953"/>
    </reaction>
</comment>
<evidence type="ECO:0000256" key="17">
    <source>
        <dbReference type="ARBA" id="ARBA00044900"/>
    </source>
</evidence>
<feature type="transmembrane region" description="Helical" evidence="26">
    <location>
        <begin position="103"/>
        <end position="124"/>
    </location>
</feature>
<evidence type="ECO:0000256" key="20">
    <source>
        <dbReference type="ARBA" id="ARBA00044919"/>
    </source>
</evidence>
<evidence type="ECO:0000256" key="12">
    <source>
        <dbReference type="ARBA" id="ARBA00044884"/>
    </source>
</evidence>
<keyword evidence="6 26" id="KW-1133">Transmembrane helix</keyword>
<feature type="transmembrane region" description="Helical" evidence="26">
    <location>
        <begin position="165"/>
        <end position="186"/>
    </location>
</feature>
<name>A0ABR6U4E4_9ACTN</name>
<proteinExistence type="inferred from homology"/>
<evidence type="ECO:0000256" key="9">
    <source>
        <dbReference type="ARBA" id="ARBA00044876"/>
    </source>
</evidence>
<feature type="domain" description="Major facilitator superfamily (MFS) profile" evidence="27">
    <location>
        <begin position="12"/>
        <end position="427"/>
    </location>
</feature>
<comment type="similarity">
    <text evidence="3">Belongs to the major facilitator superfamily.</text>
</comment>
<evidence type="ECO:0000256" key="5">
    <source>
        <dbReference type="ARBA" id="ARBA00022692"/>
    </source>
</evidence>
<feature type="transmembrane region" description="Helical" evidence="26">
    <location>
        <begin position="311"/>
        <end position="332"/>
    </location>
</feature>
<comment type="subcellular location">
    <subcellularLocation>
        <location evidence="2">Cell membrane</location>
        <topology evidence="2">Multi-pass membrane protein</topology>
    </subcellularLocation>
    <subcellularLocation>
        <location evidence="1">Lysosome membrane</location>
        <topology evidence="1">Multi-pass membrane protein</topology>
    </subcellularLocation>
</comment>
<evidence type="ECO:0000256" key="4">
    <source>
        <dbReference type="ARBA" id="ARBA00022448"/>
    </source>
</evidence>
<evidence type="ECO:0000256" key="22">
    <source>
        <dbReference type="ARBA" id="ARBA00044985"/>
    </source>
</evidence>
<feature type="transmembrane region" description="Helical" evidence="26">
    <location>
        <begin position="256"/>
        <end position="279"/>
    </location>
</feature>
<comment type="function">
    <text evidence="24">Lysosomal dipeptide uniporter that selectively exports lysine, arginine or histidine-containing dipeptides with a net positive charge from the lysosome lumen into the cytosol. Could play a role in a specific type of protein O-glycosylation indirectly regulating macrophages migration and tissue invasion. Also essential for liver homeostasis.</text>
</comment>
<evidence type="ECO:0000256" key="8">
    <source>
        <dbReference type="ARBA" id="ARBA00023228"/>
    </source>
</evidence>
<dbReference type="PANTHER" id="PTHR23512">
    <property type="entry name" value="MAJOR FACILITATOR SUPERFAMILY DOMAIN-CONTAINING PROTEIN 1"/>
    <property type="match status" value="1"/>
</dbReference>
<keyword evidence="29" id="KW-1185">Reference proteome</keyword>
<evidence type="ECO:0000256" key="15">
    <source>
        <dbReference type="ARBA" id="ARBA00044898"/>
    </source>
</evidence>
<evidence type="ECO:0000256" key="13">
    <source>
        <dbReference type="ARBA" id="ARBA00044891"/>
    </source>
</evidence>
<feature type="transmembrane region" description="Helical" evidence="26">
    <location>
        <begin position="344"/>
        <end position="372"/>
    </location>
</feature>
<evidence type="ECO:0000313" key="29">
    <source>
        <dbReference type="Proteomes" id="UP000604001"/>
    </source>
</evidence>
<organism evidence="28 29">
    <name type="scientific">Nocardioides deserti</name>
    <dbReference type="NCBI Taxonomy" id="1588644"/>
    <lineage>
        <taxon>Bacteria</taxon>
        <taxon>Bacillati</taxon>
        <taxon>Actinomycetota</taxon>
        <taxon>Actinomycetes</taxon>
        <taxon>Propionibacteriales</taxon>
        <taxon>Nocardioidaceae</taxon>
        <taxon>Nocardioides</taxon>
    </lineage>
</organism>
<gene>
    <name evidence="28" type="ORF">H7344_01455</name>
</gene>
<evidence type="ECO:0000256" key="23">
    <source>
        <dbReference type="ARBA" id="ARBA00045018"/>
    </source>
</evidence>
<comment type="catalytic activity">
    <reaction evidence="10">
        <text>L-histidyl-glycine(out) = L-histidyl-glycine(in)</text>
        <dbReference type="Rhea" id="RHEA:79395"/>
        <dbReference type="ChEBI" id="CHEBI:229957"/>
    </reaction>
</comment>
<evidence type="ECO:0000256" key="26">
    <source>
        <dbReference type="SAM" id="Phobius"/>
    </source>
</evidence>
<keyword evidence="7 26" id="KW-0472">Membrane</keyword>
<feature type="transmembrane region" description="Helical" evidence="26">
    <location>
        <begin position="77"/>
        <end position="97"/>
    </location>
</feature>
<feature type="transmembrane region" description="Helical" evidence="26">
    <location>
        <begin position="286"/>
        <end position="305"/>
    </location>
</feature>
<evidence type="ECO:0000256" key="10">
    <source>
        <dbReference type="ARBA" id="ARBA00044878"/>
    </source>
</evidence>
<evidence type="ECO:0000256" key="18">
    <source>
        <dbReference type="ARBA" id="ARBA00044903"/>
    </source>
</evidence>
<keyword evidence="8" id="KW-0458">Lysosome</keyword>
<dbReference type="InterPro" id="IPR036259">
    <property type="entry name" value="MFS_trans_sf"/>
</dbReference>
<evidence type="ECO:0000256" key="25">
    <source>
        <dbReference type="ARBA" id="ARBA00046376"/>
    </source>
</evidence>
<evidence type="ECO:0000256" key="19">
    <source>
        <dbReference type="ARBA" id="ARBA00044912"/>
    </source>
</evidence>
<feature type="transmembrane region" description="Helical" evidence="26">
    <location>
        <begin position="49"/>
        <end position="70"/>
    </location>
</feature>
<reference evidence="28 29" key="1">
    <citation type="submission" date="2020-08" db="EMBL/GenBank/DDBJ databases">
        <title>novel species in genus Nocardioides.</title>
        <authorList>
            <person name="Zhang G."/>
        </authorList>
    </citation>
    <scope>NUCLEOTIDE SEQUENCE [LARGE SCALE GENOMIC DNA]</scope>
    <source>
        <strain evidence="28 29">SC8A-24</strain>
    </source>
</reference>
<dbReference type="CDD" id="cd06174">
    <property type="entry name" value="MFS"/>
    <property type="match status" value="1"/>
</dbReference>
<keyword evidence="5 26" id="KW-0812">Transmembrane</keyword>
<protein>
    <recommendedName>
        <fullName evidence="22">Lysosomal dipeptide transporter MFSD1</fullName>
    </recommendedName>
    <alternativeName>
        <fullName evidence="23">Major facilitator superfamily domain-containing protein 1</fullName>
    </alternativeName>
</protein>
<evidence type="ECO:0000313" key="28">
    <source>
        <dbReference type="EMBL" id="MBC2958958.1"/>
    </source>
</evidence>
<evidence type="ECO:0000256" key="21">
    <source>
        <dbReference type="ARBA" id="ARBA00044924"/>
    </source>
</evidence>
<accession>A0ABR6U4E4</accession>
<comment type="catalytic activity">
    <reaction evidence="16">
        <text>L-arginyl-L-alpha-amino acid(out) = L-arginyl-L-alpha-amino acid(in)</text>
        <dbReference type="Rhea" id="RHEA:79371"/>
        <dbReference type="ChEBI" id="CHEBI:84315"/>
    </reaction>
</comment>
<dbReference type="RefSeq" id="WP_186344233.1">
    <property type="nucleotide sequence ID" value="NZ_BMMR01000001.1"/>
</dbReference>
<comment type="catalytic activity">
    <reaction evidence="14">
        <text>L-alpha-aminoacyl-L-lysine(out) = L-alpha-aminoacyl-L-lysine(in)</text>
        <dbReference type="Rhea" id="RHEA:79383"/>
        <dbReference type="ChEBI" id="CHEBI:229966"/>
    </reaction>
</comment>
<dbReference type="Gene3D" id="1.20.1250.20">
    <property type="entry name" value="MFS general substrate transporter like domains"/>
    <property type="match status" value="1"/>
</dbReference>
<comment type="catalytic activity">
    <reaction evidence="13">
        <text>L-lysyl-L-alpha-amino acid(out) = L-lysyl-L-alpha-amino acid(in)</text>
        <dbReference type="Rhea" id="RHEA:79387"/>
        <dbReference type="ChEBI" id="CHEBI:229965"/>
    </reaction>
</comment>
<evidence type="ECO:0000256" key="11">
    <source>
        <dbReference type="ARBA" id="ARBA00044881"/>
    </source>
</evidence>
<dbReference type="InterPro" id="IPR011701">
    <property type="entry name" value="MFS"/>
</dbReference>
<dbReference type="InterPro" id="IPR020846">
    <property type="entry name" value="MFS_dom"/>
</dbReference>
<comment type="catalytic activity">
    <reaction evidence="20">
        <text>L-alanyl-L-lysine(out) = L-alanyl-L-lysine(in)</text>
        <dbReference type="Rhea" id="RHEA:79415"/>
        <dbReference type="ChEBI" id="CHEBI:192470"/>
    </reaction>
</comment>
<dbReference type="SUPFAM" id="SSF103473">
    <property type="entry name" value="MFS general substrate transporter"/>
    <property type="match status" value="1"/>
</dbReference>
<feature type="transmembrane region" description="Helical" evidence="26">
    <location>
        <begin position="384"/>
        <end position="404"/>
    </location>
</feature>
<feature type="transmembrane region" description="Helical" evidence="26">
    <location>
        <begin position="222"/>
        <end position="244"/>
    </location>
</feature>
<evidence type="ECO:0000256" key="2">
    <source>
        <dbReference type="ARBA" id="ARBA00004651"/>
    </source>
</evidence>
<comment type="catalytic activity">
    <reaction evidence="12">
        <text>L-alpha-aminoacyl-L-histidine(out) = L-alpha-aminoacyl-L-histidine(in)</text>
        <dbReference type="Rhea" id="RHEA:79375"/>
        <dbReference type="ChEBI" id="CHEBI:229967"/>
    </reaction>
</comment>
<evidence type="ECO:0000256" key="24">
    <source>
        <dbReference type="ARBA" id="ARBA00045709"/>
    </source>
</evidence>
<dbReference type="PANTHER" id="PTHR23512:SF3">
    <property type="entry name" value="MAJOR FACILITATOR SUPERFAMILY DOMAIN-CONTAINING PROTEIN 1"/>
    <property type="match status" value="1"/>
</dbReference>
<dbReference type="PROSITE" id="PS50850">
    <property type="entry name" value="MFS"/>
    <property type="match status" value="1"/>
</dbReference>
<evidence type="ECO:0000256" key="14">
    <source>
        <dbReference type="ARBA" id="ARBA00044893"/>
    </source>
</evidence>